<dbReference type="InterPro" id="IPR008920">
    <property type="entry name" value="TF_FadR/GntR_C"/>
</dbReference>
<keyword evidence="3" id="KW-0804">Transcription</keyword>
<feature type="domain" description="HTH gntR-type" evidence="4">
    <location>
        <begin position="11"/>
        <end position="78"/>
    </location>
</feature>
<dbReference type="Pfam" id="PF07729">
    <property type="entry name" value="FCD"/>
    <property type="match status" value="1"/>
</dbReference>
<evidence type="ECO:0000256" key="3">
    <source>
        <dbReference type="ARBA" id="ARBA00023163"/>
    </source>
</evidence>
<dbReference type="CDD" id="cd07377">
    <property type="entry name" value="WHTH_GntR"/>
    <property type="match status" value="1"/>
</dbReference>
<evidence type="ECO:0000256" key="1">
    <source>
        <dbReference type="ARBA" id="ARBA00023015"/>
    </source>
</evidence>
<evidence type="ECO:0000313" key="5">
    <source>
        <dbReference type="EMBL" id="CCA84199.1"/>
    </source>
</evidence>
<proteinExistence type="predicted"/>
<evidence type="ECO:0000256" key="2">
    <source>
        <dbReference type="ARBA" id="ARBA00023125"/>
    </source>
</evidence>
<dbReference type="EMBL" id="FR854086">
    <property type="protein sequence ID" value="CCA84199.1"/>
    <property type="molecule type" value="Genomic_DNA"/>
</dbReference>
<dbReference type="GO" id="GO:0003700">
    <property type="term" value="F:DNA-binding transcription factor activity"/>
    <property type="evidence" value="ECO:0007669"/>
    <property type="project" value="InterPro"/>
</dbReference>
<dbReference type="SUPFAM" id="SSF48008">
    <property type="entry name" value="GntR ligand-binding domain-like"/>
    <property type="match status" value="1"/>
</dbReference>
<dbReference type="InterPro" id="IPR036388">
    <property type="entry name" value="WH-like_DNA-bd_sf"/>
</dbReference>
<dbReference type="PRINTS" id="PR00035">
    <property type="entry name" value="HTHGNTR"/>
</dbReference>
<dbReference type="PANTHER" id="PTHR43537:SF41">
    <property type="entry name" value="TRANSCRIPTIONAL REGULATORY PROTEIN"/>
    <property type="match status" value="1"/>
</dbReference>
<dbReference type="GO" id="GO:0003677">
    <property type="term" value="F:DNA binding"/>
    <property type="evidence" value="ECO:0007669"/>
    <property type="project" value="UniProtKB-KW"/>
</dbReference>
<dbReference type="InterPro" id="IPR011711">
    <property type="entry name" value="GntR_C"/>
</dbReference>
<dbReference type="RefSeq" id="WP_197334917.1">
    <property type="nucleotide sequence ID" value="NZ_CP115944.1"/>
</dbReference>
<keyword evidence="2" id="KW-0238">DNA-binding</keyword>
<dbReference type="SMART" id="SM00345">
    <property type="entry name" value="HTH_GNTR"/>
    <property type="match status" value="1"/>
</dbReference>
<organism evidence="5">
    <name type="scientific">Ralstonia syzygii R24</name>
    <dbReference type="NCBI Taxonomy" id="907261"/>
    <lineage>
        <taxon>Bacteria</taxon>
        <taxon>Pseudomonadati</taxon>
        <taxon>Pseudomonadota</taxon>
        <taxon>Betaproteobacteria</taxon>
        <taxon>Burkholderiales</taxon>
        <taxon>Burkholderiaceae</taxon>
        <taxon>Ralstonia</taxon>
        <taxon>Ralstonia solanacearum species complex</taxon>
    </lineage>
</organism>
<protein>
    <submittedName>
        <fullName evidence="5">Putative transcriptional regulator, GntR family</fullName>
    </submittedName>
</protein>
<dbReference type="PANTHER" id="PTHR43537">
    <property type="entry name" value="TRANSCRIPTIONAL REGULATOR, GNTR FAMILY"/>
    <property type="match status" value="1"/>
</dbReference>
<dbReference type="Pfam" id="PF00392">
    <property type="entry name" value="GntR"/>
    <property type="match status" value="1"/>
</dbReference>
<reference evidence="5" key="1">
    <citation type="journal article" date="2011" name="PLoS ONE">
        <title>Ralstonia syzygii, the Blood Disease Bacterium and some Asian R. solanacearum strains form a single genomic species despite divergent lifestyles.</title>
        <authorList>
            <person name="Remenant B."/>
            <person name="de Cambiaire J.C."/>
            <person name="Cellier G."/>
            <person name="Jacobs J.M."/>
            <person name="Mangenot S."/>
            <person name="Barbe V."/>
            <person name="Lajus A."/>
            <person name="Vallenet D."/>
            <person name="Medigue C."/>
            <person name="Fegan M."/>
            <person name="Allen C."/>
            <person name="Prior P."/>
        </authorList>
    </citation>
    <scope>NUCLEOTIDE SEQUENCE</scope>
    <source>
        <strain evidence="5">R24</strain>
    </source>
</reference>
<gene>
    <name evidence="5" type="ORF">RALSY_10160</name>
</gene>
<dbReference type="PROSITE" id="PS50949">
    <property type="entry name" value="HTH_GNTR"/>
    <property type="match status" value="1"/>
</dbReference>
<accession>G2ZZA3</accession>
<dbReference type="AlphaFoldDB" id="G2ZZA3"/>
<reference evidence="5" key="2">
    <citation type="submission" date="2011-04" db="EMBL/GenBank/DDBJ databases">
        <authorList>
            <person name="Genoscope - CEA"/>
        </authorList>
    </citation>
    <scope>NUCLEOTIDE SEQUENCE</scope>
    <source>
        <strain evidence="5">R24</strain>
    </source>
</reference>
<keyword evidence="1" id="KW-0805">Transcription regulation</keyword>
<dbReference type="Gene3D" id="1.10.10.10">
    <property type="entry name" value="Winged helix-like DNA-binding domain superfamily/Winged helix DNA-binding domain"/>
    <property type="match status" value="1"/>
</dbReference>
<evidence type="ECO:0000259" key="4">
    <source>
        <dbReference type="PROSITE" id="PS50949"/>
    </source>
</evidence>
<dbReference type="Gene3D" id="1.20.120.530">
    <property type="entry name" value="GntR ligand-binding domain-like"/>
    <property type="match status" value="1"/>
</dbReference>
<dbReference type="InterPro" id="IPR000524">
    <property type="entry name" value="Tscrpt_reg_HTH_GntR"/>
</dbReference>
<sequence>MGGKSATLGFATRGEAATEELRRRILSGEWPEGFQLKQDLLAEEFGLSRIPIREALVQLEAEGLVMIVAHKGAIVSALSPDDIGELFSLRAVLEPHLLKRSIPRLEPADFARLDKILAEFAAELQTLTSRRWGESNAELHGILLSRADRPRALEIVGTLLQQTDRYTRMQLSINAEGIERAQLEHTELVELCRRGDARQASSLLKRHIEHAAEALTSFVAQNRRG</sequence>
<dbReference type="SMART" id="SM00895">
    <property type="entry name" value="FCD"/>
    <property type="match status" value="1"/>
</dbReference>
<dbReference type="InterPro" id="IPR036390">
    <property type="entry name" value="WH_DNA-bd_sf"/>
</dbReference>
<dbReference type="SUPFAM" id="SSF46785">
    <property type="entry name" value="Winged helix' DNA-binding domain"/>
    <property type="match status" value="1"/>
</dbReference>
<name>G2ZZA3_9RALS</name>